<organism evidence="1 2">
    <name type="scientific">Bursaphelenchus okinawaensis</name>
    <dbReference type="NCBI Taxonomy" id="465554"/>
    <lineage>
        <taxon>Eukaryota</taxon>
        <taxon>Metazoa</taxon>
        <taxon>Ecdysozoa</taxon>
        <taxon>Nematoda</taxon>
        <taxon>Chromadorea</taxon>
        <taxon>Rhabditida</taxon>
        <taxon>Tylenchina</taxon>
        <taxon>Tylenchomorpha</taxon>
        <taxon>Aphelenchoidea</taxon>
        <taxon>Aphelenchoididae</taxon>
        <taxon>Bursaphelenchus</taxon>
    </lineage>
</organism>
<dbReference type="EMBL" id="CAJFDH010000005">
    <property type="protein sequence ID" value="CAD5224412.1"/>
    <property type="molecule type" value="Genomic_DNA"/>
</dbReference>
<dbReference type="Proteomes" id="UP000614601">
    <property type="component" value="Unassembled WGS sequence"/>
</dbReference>
<name>A0A811L9M5_9BILA</name>
<dbReference type="AlphaFoldDB" id="A0A811L9M5"/>
<comment type="caution">
    <text evidence="1">The sequence shown here is derived from an EMBL/GenBank/DDBJ whole genome shotgun (WGS) entry which is preliminary data.</text>
</comment>
<dbReference type="EMBL" id="CAJFCW020000005">
    <property type="protein sequence ID" value="CAG9119849.1"/>
    <property type="molecule type" value="Genomic_DNA"/>
</dbReference>
<reference evidence="1" key="1">
    <citation type="submission" date="2020-09" db="EMBL/GenBank/DDBJ databases">
        <authorList>
            <person name="Kikuchi T."/>
        </authorList>
    </citation>
    <scope>NUCLEOTIDE SEQUENCE</scope>
    <source>
        <strain evidence="1">SH1</strain>
    </source>
</reference>
<protein>
    <submittedName>
        <fullName evidence="1">Uncharacterized protein</fullName>
    </submittedName>
</protein>
<gene>
    <name evidence="1" type="ORF">BOKJ2_LOCUS11066</name>
</gene>
<evidence type="ECO:0000313" key="1">
    <source>
        <dbReference type="EMBL" id="CAD5224412.1"/>
    </source>
</evidence>
<evidence type="ECO:0000313" key="2">
    <source>
        <dbReference type="Proteomes" id="UP000614601"/>
    </source>
</evidence>
<proteinExistence type="predicted"/>
<keyword evidence="2" id="KW-1185">Reference proteome</keyword>
<accession>A0A811L9M5</accession>
<dbReference type="Proteomes" id="UP000783686">
    <property type="component" value="Unassembled WGS sequence"/>
</dbReference>
<sequence length="68" mass="7690">MSRYVCDVDMTGVSSRDEVSFICYRTLIIPQCVEGLESKSRAEPASRNGFNSIRINFGICEHSYCFSI</sequence>